<dbReference type="EMBL" id="FNDK01000008">
    <property type="protein sequence ID" value="SDH61670.1"/>
    <property type="molecule type" value="Genomic_DNA"/>
</dbReference>
<feature type="domain" description="SUF system FeS cluster assembly SufBD N-terminal" evidence="3">
    <location>
        <begin position="30"/>
        <end position="174"/>
    </location>
</feature>
<dbReference type="STRING" id="568899.SAMN05192534_10844"/>
<organism evidence="4 5">
    <name type="scientific">Alteribacillus persepolensis</name>
    <dbReference type="NCBI Taxonomy" id="568899"/>
    <lineage>
        <taxon>Bacteria</taxon>
        <taxon>Bacillati</taxon>
        <taxon>Bacillota</taxon>
        <taxon>Bacilli</taxon>
        <taxon>Bacillales</taxon>
        <taxon>Bacillaceae</taxon>
        <taxon>Alteribacillus</taxon>
    </lineage>
</organism>
<dbReference type="InterPro" id="IPR045595">
    <property type="entry name" value="SufBD_N"/>
</dbReference>
<dbReference type="Pfam" id="PF19295">
    <property type="entry name" value="SufBD_N"/>
    <property type="match status" value="1"/>
</dbReference>
<dbReference type="SUPFAM" id="SSF101960">
    <property type="entry name" value="Stabilizer of iron transporter SufD"/>
    <property type="match status" value="1"/>
</dbReference>
<dbReference type="OrthoDB" id="9803529at2"/>
<dbReference type="PANTHER" id="PTHR30508">
    <property type="entry name" value="FES CLUSTER ASSEMBLY PROTEIN SUF"/>
    <property type="match status" value="1"/>
</dbReference>
<accession>A0A1G8DW33</accession>
<protein>
    <submittedName>
        <fullName evidence="4">Fe-S cluster assembly protein SufD</fullName>
    </submittedName>
</protein>
<evidence type="ECO:0000313" key="5">
    <source>
        <dbReference type="Proteomes" id="UP000199163"/>
    </source>
</evidence>
<reference evidence="4 5" key="1">
    <citation type="submission" date="2016-10" db="EMBL/GenBank/DDBJ databases">
        <authorList>
            <person name="de Groot N.N."/>
        </authorList>
    </citation>
    <scope>NUCLEOTIDE SEQUENCE [LARGE SCALE GENOMIC DNA]</scope>
    <source>
        <strain evidence="4 5">DSM 21632</strain>
    </source>
</reference>
<dbReference type="AlphaFoldDB" id="A0A1G8DW33"/>
<keyword evidence="5" id="KW-1185">Reference proteome</keyword>
<sequence length="436" mass="49052">MSVDTKWTYDEDYVKEYSQQRGEPNWLTEERLAAARLADKLELPKPEKTNIKTWNFTEFKHDAGVKETIDDVENLHEDVQKLIDRSTDEQNLIVFRDGHPVYRSVSKRLEEQGVLFMDIETAAKEHGDLLRQYFMGKAVNVDEHKLTALHVALMNGGTFVYVPKNVQVEAPLQVIYWQEDPEAALFNHVVVASEDNSEVTYLENYVSFQEEQKSVANIVAEVYAGSGAKVSYGGVDHLEKGMTTYVNRRGYVEKDGRIDWALGQMNEGNTVSDNTTILAGDGSYADSKSVSIGRGDQSQNFWTHIIHHGKHSDGQILTHGVMKDKASSIFNGVTKIEHGATKSNGEQTERVLMLSEKARGDANPILLIDEDDVTAGHAASVGRIDPLQMFYLMSRGLPRSEAERLVIHGFLAPVVNELPIQSVKDRLREVIERKVY</sequence>
<dbReference type="InterPro" id="IPR000825">
    <property type="entry name" value="SUF_FeS_clus_asmbl_SufBD_core"/>
</dbReference>
<dbReference type="NCBIfam" id="TIGR01981">
    <property type="entry name" value="sufD"/>
    <property type="match status" value="1"/>
</dbReference>
<comment type="similarity">
    <text evidence="1">Belongs to the iron-sulfur cluster assembly SufBD family.</text>
</comment>
<dbReference type="InterPro" id="IPR011542">
    <property type="entry name" value="SUF_FeS_clus_asmbl_SufD"/>
</dbReference>
<proteinExistence type="inferred from homology"/>
<feature type="domain" description="SUF system FeS cluster assembly SufBD core" evidence="2">
    <location>
        <begin position="179"/>
        <end position="410"/>
    </location>
</feature>
<dbReference type="InterPro" id="IPR055346">
    <property type="entry name" value="Fe-S_cluster_assembly_SufBD"/>
</dbReference>
<dbReference type="Proteomes" id="UP000199163">
    <property type="component" value="Unassembled WGS sequence"/>
</dbReference>
<dbReference type="PANTHER" id="PTHR30508:SF1">
    <property type="entry name" value="UPF0051 PROTEIN ABCI8, CHLOROPLASTIC-RELATED"/>
    <property type="match status" value="1"/>
</dbReference>
<evidence type="ECO:0000259" key="2">
    <source>
        <dbReference type="Pfam" id="PF01458"/>
    </source>
</evidence>
<evidence type="ECO:0000256" key="1">
    <source>
        <dbReference type="ARBA" id="ARBA00043967"/>
    </source>
</evidence>
<dbReference type="Pfam" id="PF01458">
    <property type="entry name" value="SUFBD_core"/>
    <property type="match status" value="1"/>
</dbReference>
<gene>
    <name evidence="4" type="ORF">SAMN05192534_10844</name>
</gene>
<dbReference type="InterPro" id="IPR037284">
    <property type="entry name" value="SUF_FeS_clus_asmbl_SufBD_sf"/>
</dbReference>
<evidence type="ECO:0000313" key="4">
    <source>
        <dbReference type="EMBL" id="SDH61670.1"/>
    </source>
</evidence>
<dbReference type="RefSeq" id="WP_091272894.1">
    <property type="nucleotide sequence ID" value="NZ_FNDK01000008.1"/>
</dbReference>
<name>A0A1G8DW33_9BACI</name>
<dbReference type="GO" id="GO:0016226">
    <property type="term" value="P:iron-sulfur cluster assembly"/>
    <property type="evidence" value="ECO:0007669"/>
    <property type="project" value="InterPro"/>
</dbReference>
<evidence type="ECO:0000259" key="3">
    <source>
        <dbReference type="Pfam" id="PF19295"/>
    </source>
</evidence>